<keyword evidence="2" id="KW-0560">Oxidoreductase</keyword>
<gene>
    <name evidence="3" type="ORF">METZ01_LOCUS96299</name>
</gene>
<evidence type="ECO:0000256" key="2">
    <source>
        <dbReference type="ARBA" id="ARBA00023002"/>
    </source>
</evidence>
<reference evidence="3" key="1">
    <citation type="submission" date="2018-05" db="EMBL/GenBank/DDBJ databases">
        <authorList>
            <person name="Lanie J.A."/>
            <person name="Ng W.-L."/>
            <person name="Kazmierczak K.M."/>
            <person name="Andrzejewski T.M."/>
            <person name="Davidsen T.M."/>
            <person name="Wayne K.J."/>
            <person name="Tettelin H."/>
            <person name="Glass J.I."/>
            <person name="Rusch D."/>
            <person name="Podicherti R."/>
            <person name="Tsui H.-C.T."/>
            <person name="Winkler M.E."/>
        </authorList>
    </citation>
    <scope>NUCLEOTIDE SEQUENCE</scope>
</reference>
<dbReference type="GO" id="GO:0016491">
    <property type="term" value="F:oxidoreductase activity"/>
    <property type="evidence" value="ECO:0007669"/>
    <property type="project" value="UniProtKB-KW"/>
</dbReference>
<dbReference type="PANTHER" id="PTHR42879:SF2">
    <property type="entry name" value="3-OXOACYL-[ACYL-CARRIER-PROTEIN] REDUCTASE FABG"/>
    <property type="match status" value="1"/>
</dbReference>
<dbReference type="InterPro" id="IPR036291">
    <property type="entry name" value="NAD(P)-bd_dom_sf"/>
</dbReference>
<dbReference type="AlphaFoldDB" id="A0A381VT37"/>
<dbReference type="Pfam" id="PF13561">
    <property type="entry name" value="adh_short_C2"/>
    <property type="match status" value="1"/>
</dbReference>
<dbReference type="Gene3D" id="3.40.50.720">
    <property type="entry name" value="NAD(P)-binding Rossmann-like Domain"/>
    <property type="match status" value="1"/>
</dbReference>
<dbReference type="PROSITE" id="PS00061">
    <property type="entry name" value="ADH_SHORT"/>
    <property type="match status" value="1"/>
</dbReference>
<evidence type="ECO:0008006" key="4">
    <source>
        <dbReference type="Google" id="ProtNLM"/>
    </source>
</evidence>
<organism evidence="3">
    <name type="scientific">marine metagenome</name>
    <dbReference type="NCBI Taxonomy" id="408172"/>
    <lineage>
        <taxon>unclassified sequences</taxon>
        <taxon>metagenomes</taxon>
        <taxon>ecological metagenomes</taxon>
    </lineage>
</organism>
<dbReference type="FunFam" id="3.40.50.720:FF:000173">
    <property type="entry name" value="3-oxoacyl-[acyl-carrier protein] reductase"/>
    <property type="match status" value="1"/>
</dbReference>
<evidence type="ECO:0000256" key="1">
    <source>
        <dbReference type="ARBA" id="ARBA00006484"/>
    </source>
</evidence>
<accession>A0A381VT37</accession>
<dbReference type="GO" id="GO:0032787">
    <property type="term" value="P:monocarboxylic acid metabolic process"/>
    <property type="evidence" value="ECO:0007669"/>
    <property type="project" value="UniProtKB-ARBA"/>
</dbReference>
<dbReference type="PRINTS" id="PR00080">
    <property type="entry name" value="SDRFAMILY"/>
</dbReference>
<evidence type="ECO:0000313" key="3">
    <source>
        <dbReference type="EMBL" id="SVA43445.1"/>
    </source>
</evidence>
<protein>
    <recommendedName>
        <fullName evidence="4">Short-chain dehydrogenase/reductase SDR</fullName>
    </recommendedName>
</protein>
<dbReference type="InterPro" id="IPR050259">
    <property type="entry name" value="SDR"/>
</dbReference>
<dbReference type="InterPro" id="IPR020904">
    <property type="entry name" value="Sc_DH/Rdtase_CS"/>
</dbReference>
<dbReference type="EMBL" id="UINC01009699">
    <property type="protein sequence ID" value="SVA43445.1"/>
    <property type="molecule type" value="Genomic_DNA"/>
</dbReference>
<comment type="similarity">
    <text evidence="1">Belongs to the short-chain dehydrogenases/reductases (SDR) family.</text>
</comment>
<dbReference type="PRINTS" id="PR00081">
    <property type="entry name" value="GDHRDH"/>
</dbReference>
<name>A0A381VT37_9ZZZZ</name>
<dbReference type="PANTHER" id="PTHR42879">
    <property type="entry name" value="3-OXOACYL-(ACYL-CARRIER-PROTEIN) REDUCTASE"/>
    <property type="match status" value="1"/>
</dbReference>
<sequence>MSGVKNRVALVTGAGSANGIGYATANLLRAAGAKVAITSTTERIYQRLEEMGGTAEDTYAITADLTDTKSVKSLIENVEGAIGAIDIVINNAGMVQTGREEPSVLFHETSDENWRYGIDINLTSSFLVTRSVIPGMMERKYGRILHVSSVTGPLVGISGSSVYGTAKAGMLGMARSLAIETGKHNITVNCVGPGWIKTSSSSEREITAGKFTPVGRPGTPNEVGHVVVFLASEEASYVSGQLIVVDGGNTVQEYKVAV</sequence>
<dbReference type="InterPro" id="IPR002347">
    <property type="entry name" value="SDR_fam"/>
</dbReference>
<dbReference type="SUPFAM" id="SSF51735">
    <property type="entry name" value="NAD(P)-binding Rossmann-fold domains"/>
    <property type="match status" value="1"/>
</dbReference>
<proteinExistence type="inferred from homology"/>